<comment type="caution">
    <text evidence="11">The sequence shown here is derived from an EMBL/GenBank/DDBJ whole genome shotgun (WGS) entry which is preliminary data.</text>
</comment>
<dbReference type="SMART" id="SM00683">
    <property type="entry name" value="DM16"/>
    <property type="match status" value="2"/>
</dbReference>
<name>A0A7I8WGE2_BURXY</name>
<dbReference type="GO" id="GO:0060271">
    <property type="term" value="P:cilium assembly"/>
    <property type="evidence" value="ECO:0007669"/>
    <property type="project" value="TreeGrafter"/>
</dbReference>
<evidence type="ECO:0000313" key="11">
    <source>
        <dbReference type="EMBL" id="CAD5222880.1"/>
    </source>
</evidence>
<keyword evidence="5" id="KW-0963">Cytoplasm</keyword>
<dbReference type="EMBL" id="CAJFDI010000003">
    <property type="protein sequence ID" value="CAD5222880.1"/>
    <property type="molecule type" value="Genomic_DNA"/>
</dbReference>
<proteinExistence type="inferred from homology"/>
<evidence type="ECO:0000256" key="4">
    <source>
        <dbReference type="ARBA" id="ARBA00022475"/>
    </source>
</evidence>
<gene>
    <name evidence="11" type="ORF">BXYJ_LOCUS7700</name>
</gene>
<dbReference type="EMBL" id="CAJFCV020000003">
    <property type="protein sequence ID" value="CAG9111287.1"/>
    <property type="molecule type" value="Genomic_DNA"/>
</dbReference>
<protein>
    <submittedName>
        <fullName evidence="11">(pine wood nematode) hypothetical protein</fullName>
    </submittedName>
</protein>
<dbReference type="GO" id="GO:0060170">
    <property type="term" value="C:ciliary membrane"/>
    <property type="evidence" value="ECO:0007669"/>
    <property type="project" value="UniProtKB-SubCell"/>
</dbReference>
<dbReference type="GO" id="GO:0036064">
    <property type="term" value="C:ciliary basal body"/>
    <property type="evidence" value="ECO:0007669"/>
    <property type="project" value="TreeGrafter"/>
</dbReference>
<evidence type="ECO:0000256" key="2">
    <source>
        <dbReference type="ARBA" id="ARBA00004607"/>
    </source>
</evidence>
<reference evidence="11" key="1">
    <citation type="submission" date="2020-09" db="EMBL/GenBank/DDBJ databases">
        <authorList>
            <person name="Kikuchi T."/>
        </authorList>
    </citation>
    <scope>NUCLEOTIDE SEQUENCE</scope>
    <source>
        <strain evidence="11">Ka4C1</strain>
    </source>
</reference>
<dbReference type="GO" id="GO:0034451">
    <property type="term" value="C:centriolar satellite"/>
    <property type="evidence" value="ECO:0007669"/>
    <property type="project" value="UniProtKB-SubCell"/>
</dbReference>
<dbReference type="OrthoDB" id="10261999at2759"/>
<evidence type="ECO:0000313" key="12">
    <source>
        <dbReference type="Proteomes" id="UP000659654"/>
    </source>
</evidence>
<feature type="domain" description="BBSome complex member BBS5 PH" evidence="10">
    <location>
        <begin position="167"/>
        <end position="221"/>
    </location>
</feature>
<sequence length="356" mass="40668">MLGRKKDEMALSDGIWQDREIQFDVDQRQLKLIPGEYLVERIENVEDTKGNNGDRGILRITNIRLIWHAVNSPRINLSIGYNNIHGVTTRILKSKVRGHAESLYLMARNANTRFEFVFTCANPTHTKLFTTVIGIHRAFETTKLYRELKMRGALVDEQENLRVLPLEQQIERLDGVWNLSSEQGNLGVMIITNVRIVWYASMNPLYNCSVPFLQLRSCRIRDSKFGPALVLETSVQSGEYILGFRVDPEERLKTVCKEVQTFHQSYMSAPVFGVQYQKDFVGAGFTSIEDLEEKPEQDDVVIDNKPMRVDAFAAYFSDNSGTAEQRAIVYSEELGVAVECLKPGFTMKDLWSISLD</sequence>
<keyword evidence="9" id="KW-0966">Cell projection</keyword>
<dbReference type="InterPro" id="IPR030804">
    <property type="entry name" value="BBS5/fem-3"/>
</dbReference>
<dbReference type="Proteomes" id="UP000582659">
    <property type="component" value="Unassembled WGS sequence"/>
</dbReference>
<evidence type="ECO:0000256" key="1">
    <source>
        <dbReference type="ARBA" id="ARBA00004309"/>
    </source>
</evidence>
<keyword evidence="7" id="KW-0472">Membrane</keyword>
<dbReference type="PANTHER" id="PTHR21351">
    <property type="entry name" value="BARDET-BIEDL SYNDROME PROTEIN 5"/>
    <property type="match status" value="1"/>
</dbReference>
<comment type="similarity">
    <text evidence="3">Belongs to the BBS5 family.</text>
</comment>
<dbReference type="GO" id="GO:0032266">
    <property type="term" value="F:phosphatidylinositol-3-phosphate binding"/>
    <property type="evidence" value="ECO:0007669"/>
    <property type="project" value="TreeGrafter"/>
</dbReference>
<dbReference type="Pfam" id="PF07289">
    <property type="entry name" value="BBL5"/>
    <property type="match status" value="1"/>
</dbReference>
<feature type="domain" description="BBSome complex member BBS5 PH" evidence="10">
    <location>
        <begin position="36"/>
        <end position="90"/>
    </location>
</feature>
<dbReference type="GO" id="GO:0034464">
    <property type="term" value="C:BBSome"/>
    <property type="evidence" value="ECO:0007669"/>
    <property type="project" value="InterPro"/>
</dbReference>
<keyword evidence="8" id="KW-0206">Cytoskeleton</keyword>
<evidence type="ECO:0000256" key="7">
    <source>
        <dbReference type="ARBA" id="ARBA00023136"/>
    </source>
</evidence>
<evidence type="ECO:0000256" key="9">
    <source>
        <dbReference type="ARBA" id="ARBA00023273"/>
    </source>
</evidence>
<dbReference type="InterPro" id="IPR006606">
    <property type="entry name" value="BBL5"/>
</dbReference>
<evidence type="ECO:0000256" key="5">
    <source>
        <dbReference type="ARBA" id="ARBA00022490"/>
    </source>
</evidence>
<accession>A0A7I8WGE2</accession>
<comment type="subcellular location">
    <subcellularLocation>
        <location evidence="1">Cell projection</location>
        <location evidence="1">Cilium membrane</location>
    </subcellularLocation>
    <subcellularLocation>
        <location evidence="2">Cytoplasm</location>
        <location evidence="2">Cytoskeleton</location>
        <location evidence="2">Microtubule organizing center</location>
        <location evidence="2">Centrosome</location>
        <location evidence="2">Centriolar satellite</location>
    </subcellularLocation>
</comment>
<organism evidence="11 12">
    <name type="scientific">Bursaphelenchus xylophilus</name>
    <name type="common">Pinewood nematode worm</name>
    <name type="synonym">Aphelenchoides xylophilus</name>
    <dbReference type="NCBI Taxonomy" id="6326"/>
    <lineage>
        <taxon>Eukaryota</taxon>
        <taxon>Metazoa</taxon>
        <taxon>Ecdysozoa</taxon>
        <taxon>Nematoda</taxon>
        <taxon>Chromadorea</taxon>
        <taxon>Rhabditida</taxon>
        <taxon>Tylenchina</taxon>
        <taxon>Tylenchomorpha</taxon>
        <taxon>Aphelenchoidea</taxon>
        <taxon>Aphelenchoididae</taxon>
        <taxon>Bursaphelenchus</taxon>
    </lineage>
</organism>
<dbReference type="PIRSF" id="PIRSF010072">
    <property type="entry name" value="DUF1448"/>
    <property type="match status" value="1"/>
</dbReference>
<evidence type="ECO:0000256" key="6">
    <source>
        <dbReference type="ARBA" id="ARBA00023069"/>
    </source>
</evidence>
<dbReference type="SMR" id="A0A7I8WGE2"/>
<keyword evidence="6" id="KW-0969">Cilium</keyword>
<evidence type="ECO:0000259" key="10">
    <source>
        <dbReference type="SMART" id="SM00683"/>
    </source>
</evidence>
<dbReference type="AlphaFoldDB" id="A0A7I8WGE2"/>
<dbReference type="PANTHER" id="PTHR21351:SF0">
    <property type="entry name" value="BARDET-BIEDL SYNDROME 5 PROTEIN"/>
    <property type="match status" value="1"/>
</dbReference>
<keyword evidence="12" id="KW-1185">Reference proteome</keyword>
<evidence type="ECO:0000256" key="8">
    <source>
        <dbReference type="ARBA" id="ARBA00023212"/>
    </source>
</evidence>
<dbReference type="InterPro" id="IPR014003">
    <property type="entry name" value="BBS5_PH"/>
</dbReference>
<evidence type="ECO:0000256" key="3">
    <source>
        <dbReference type="ARBA" id="ARBA00005822"/>
    </source>
</evidence>
<keyword evidence="4" id="KW-1003">Cell membrane</keyword>
<dbReference type="Proteomes" id="UP000659654">
    <property type="component" value="Unassembled WGS sequence"/>
</dbReference>